<dbReference type="PROSITE" id="PS50011">
    <property type="entry name" value="PROTEIN_KINASE_DOM"/>
    <property type="match status" value="1"/>
</dbReference>
<dbReference type="InterPro" id="IPR017441">
    <property type="entry name" value="Protein_kinase_ATP_BS"/>
</dbReference>
<dbReference type="Gene3D" id="3.30.200.20">
    <property type="entry name" value="Phosphorylase Kinase, domain 1"/>
    <property type="match status" value="1"/>
</dbReference>
<feature type="domain" description="Protein kinase" evidence="8">
    <location>
        <begin position="39"/>
        <end position="329"/>
    </location>
</feature>
<reference evidence="10" key="2">
    <citation type="submission" date="2017-12" db="EMBL/GenBank/DDBJ databases">
        <title>Genome-wide identification and expression pattern analysis under abiotic stress of mitogen-activated protein kinase genes in Pyropia yezoensis.</title>
        <authorList>
            <person name="Li C."/>
            <person name="Kong F."/>
            <person name="Sun P."/>
            <person name="Bi G."/>
            <person name="Li N."/>
            <person name="Mao Y."/>
        </authorList>
    </citation>
    <scope>NUCLEOTIDE SEQUENCE</scope>
</reference>
<dbReference type="PANTHER" id="PTHR24055">
    <property type="entry name" value="MITOGEN-ACTIVATED PROTEIN KINASE"/>
    <property type="match status" value="1"/>
</dbReference>
<evidence type="ECO:0000256" key="1">
    <source>
        <dbReference type="ARBA" id="ARBA00022527"/>
    </source>
</evidence>
<evidence type="ECO:0000313" key="9">
    <source>
        <dbReference type="EMBL" id="AKA43798.1"/>
    </source>
</evidence>
<evidence type="ECO:0000256" key="5">
    <source>
        <dbReference type="ARBA" id="ARBA00022840"/>
    </source>
</evidence>
<dbReference type="Pfam" id="PF00069">
    <property type="entry name" value="Pkinase"/>
    <property type="match status" value="1"/>
</dbReference>
<dbReference type="FunFam" id="3.30.200.20:FF:000046">
    <property type="entry name" value="Mitogen-activated protein kinase"/>
    <property type="match status" value="1"/>
</dbReference>
<evidence type="ECO:0000256" key="2">
    <source>
        <dbReference type="ARBA" id="ARBA00022679"/>
    </source>
</evidence>
<organism evidence="9">
    <name type="scientific">Pyropia yezoensis</name>
    <name type="common">Susabi-nori</name>
    <name type="synonym">Porphyra yezoensis</name>
    <dbReference type="NCBI Taxonomy" id="2788"/>
    <lineage>
        <taxon>Eukaryota</taxon>
        <taxon>Rhodophyta</taxon>
        <taxon>Bangiophyceae</taxon>
        <taxon>Bangiales</taxon>
        <taxon>Bangiaceae</taxon>
        <taxon>Pyropia</taxon>
    </lineage>
</organism>
<evidence type="ECO:0000313" key="10">
    <source>
        <dbReference type="EMBL" id="AYN44121.1"/>
    </source>
</evidence>
<feature type="binding site" evidence="6">
    <location>
        <position position="69"/>
    </location>
    <ligand>
        <name>ATP</name>
        <dbReference type="ChEBI" id="CHEBI:30616"/>
    </ligand>
</feature>
<dbReference type="EMBL" id="MG717382">
    <property type="protein sequence ID" value="AYN44121.1"/>
    <property type="molecule type" value="mRNA"/>
</dbReference>
<dbReference type="PROSITE" id="PS00108">
    <property type="entry name" value="PROTEIN_KINASE_ST"/>
    <property type="match status" value="1"/>
</dbReference>
<proteinExistence type="evidence at transcript level"/>
<dbReference type="Gene3D" id="1.10.510.10">
    <property type="entry name" value="Transferase(Phosphotransferase) domain 1"/>
    <property type="match status" value="1"/>
</dbReference>
<accession>A0A0D5ZBL9</accession>
<dbReference type="InterPro" id="IPR008271">
    <property type="entry name" value="Ser/Thr_kinase_AS"/>
</dbReference>
<reference evidence="9" key="1">
    <citation type="submission" date="2014-11" db="EMBL/GenBank/DDBJ databases">
        <authorList>
            <person name="Li C."/>
        </authorList>
    </citation>
    <scope>NUCLEOTIDE SEQUENCE</scope>
    <source>
        <tissue evidence="9">Thallus</tissue>
    </source>
</reference>
<keyword evidence="4 9" id="KW-0418">Kinase</keyword>
<dbReference type="SMART" id="SM00220">
    <property type="entry name" value="S_TKc"/>
    <property type="match status" value="1"/>
</dbReference>
<dbReference type="InterPro" id="IPR050117">
    <property type="entry name" value="MAPK"/>
</dbReference>
<dbReference type="PROSITE" id="PS00107">
    <property type="entry name" value="PROTEIN_KINASE_ATP"/>
    <property type="match status" value="1"/>
</dbReference>
<evidence type="ECO:0000256" key="3">
    <source>
        <dbReference type="ARBA" id="ARBA00022741"/>
    </source>
</evidence>
<evidence type="ECO:0000256" key="6">
    <source>
        <dbReference type="PROSITE-ProRule" id="PRU10141"/>
    </source>
</evidence>
<keyword evidence="1 7" id="KW-0723">Serine/threonine-protein kinase</keyword>
<dbReference type="EMBL" id="KP204476">
    <property type="protein sequence ID" value="AKA43798.1"/>
    <property type="molecule type" value="mRNA"/>
</dbReference>
<dbReference type="AlphaFoldDB" id="A0A0D5ZBL9"/>
<dbReference type="GO" id="GO:0005524">
    <property type="term" value="F:ATP binding"/>
    <property type="evidence" value="ECO:0007669"/>
    <property type="project" value="UniProtKB-UniRule"/>
</dbReference>
<name>A0A0D5ZBL9_PYRYE</name>
<dbReference type="InterPro" id="IPR011009">
    <property type="entry name" value="Kinase-like_dom_sf"/>
</dbReference>
<sequence>MSDAALAGVPGGPRGGVAEPLVTRPFNVLGTRFECPVRYTLIKPIGQGAYGIVCSAHDNLTGEKVAIKKISSILDNAIDCKRTLREMKLLRHFSHENVIVIKDVYLPSSDGLDFQDVYTVTELMDTDLHQIITSNQQLSDEHCQYFTYQILRALKHIHSAHVLHRDLKPSNILLNGNCDLKICDFGLARVANPDDHAGFLTAYVATRWYRAPEIMLSWREYTNAVDMWSVGCMLAEIIGRKPLFPGRDYIHQLKLVTDTIGTPSSEDIQYINSARARRYIESLPPKAKVEMGTLFPAASDVLRDLLDRMLIFDPRRRITVEEALEHPYLTSLHDPEDEPTCASVFYFPFEHQEPNAQQLRQLILEEFYVYYPHMRAVHSMHPKGYPP</sequence>
<keyword evidence="5 6" id="KW-0067">ATP-binding</keyword>
<protein>
    <submittedName>
        <fullName evidence="9">Mitogen-activated protein kinase 7</fullName>
    </submittedName>
</protein>
<evidence type="ECO:0000256" key="7">
    <source>
        <dbReference type="RuleBase" id="RU000304"/>
    </source>
</evidence>
<dbReference type="InterPro" id="IPR000719">
    <property type="entry name" value="Prot_kinase_dom"/>
</dbReference>
<dbReference type="GO" id="GO:0004674">
    <property type="term" value="F:protein serine/threonine kinase activity"/>
    <property type="evidence" value="ECO:0007669"/>
    <property type="project" value="UniProtKB-KW"/>
</dbReference>
<evidence type="ECO:0000256" key="4">
    <source>
        <dbReference type="ARBA" id="ARBA00022777"/>
    </source>
</evidence>
<dbReference type="FunFam" id="1.10.510.10:FF:000013">
    <property type="entry name" value="Mitogen-activated protein kinase"/>
    <property type="match status" value="1"/>
</dbReference>
<dbReference type="SUPFAM" id="SSF56112">
    <property type="entry name" value="Protein kinase-like (PK-like)"/>
    <property type="match status" value="1"/>
</dbReference>
<dbReference type="CDD" id="cd07834">
    <property type="entry name" value="STKc_MAPK"/>
    <property type="match status" value="1"/>
</dbReference>
<keyword evidence="2" id="KW-0808">Transferase</keyword>
<keyword evidence="3 6" id="KW-0547">Nucleotide-binding</keyword>
<evidence type="ECO:0000259" key="8">
    <source>
        <dbReference type="PROSITE" id="PS50011"/>
    </source>
</evidence>
<comment type="similarity">
    <text evidence="7">Belongs to the protein kinase superfamily.</text>
</comment>